<evidence type="ECO:0000313" key="1">
    <source>
        <dbReference type="EMBL" id="SEE94320.1"/>
    </source>
</evidence>
<dbReference type="RefSeq" id="WP_069114069.1">
    <property type="nucleotide sequence ID" value="NZ_FNUC01000003.1"/>
</dbReference>
<evidence type="ECO:0000313" key="2">
    <source>
        <dbReference type="Proteomes" id="UP000181980"/>
    </source>
</evidence>
<name>A0A1H5MYS2_9ACTN</name>
<accession>A0A1H5MYS2</accession>
<keyword evidence="2" id="KW-1185">Reference proteome</keyword>
<proteinExistence type="predicted"/>
<gene>
    <name evidence="1" type="ORF">SAMN04488561_3542</name>
</gene>
<dbReference type="AlphaFoldDB" id="A0A1H5MYS2"/>
<dbReference type="EMBL" id="FNUC01000003">
    <property type="protein sequence ID" value="SEE94320.1"/>
    <property type="molecule type" value="Genomic_DNA"/>
</dbReference>
<reference evidence="2" key="1">
    <citation type="submission" date="2016-10" db="EMBL/GenBank/DDBJ databases">
        <authorList>
            <person name="Varghese N."/>
            <person name="Submissions S."/>
        </authorList>
    </citation>
    <scope>NUCLEOTIDE SEQUENCE [LARGE SCALE GENOMIC DNA]</scope>
    <source>
        <strain evidence="2">DSM 45237</strain>
    </source>
</reference>
<protein>
    <submittedName>
        <fullName evidence="1">Uncharacterized protein</fullName>
    </submittedName>
</protein>
<dbReference type="OrthoDB" id="5191992at2"/>
<dbReference type="Proteomes" id="UP000181980">
    <property type="component" value="Unassembled WGS sequence"/>
</dbReference>
<organism evidence="1 2">
    <name type="scientific">Jiangella alba</name>
    <dbReference type="NCBI Taxonomy" id="561176"/>
    <lineage>
        <taxon>Bacteria</taxon>
        <taxon>Bacillati</taxon>
        <taxon>Actinomycetota</taxon>
        <taxon>Actinomycetes</taxon>
        <taxon>Jiangellales</taxon>
        <taxon>Jiangellaceae</taxon>
        <taxon>Jiangella</taxon>
    </lineage>
</organism>
<sequence>MTTTTPPQECVLKWCNEAGEHRTHRQYVTSVVAGRDRWLLGVNLVGSEAGHDQVELTAAPRCGPSVVLELRPDEAEAIGASLVEAAARQVSASV</sequence>